<evidence type="ECO:0000259" key="1">
    <source>
        <dbReference type="Pfam" id="PF17189"/>
    </source>
</evidence>
<keyword evidence="3" id="KW-1185">Reference proteome</keyword>
<name>A0ABV5RTJ4_9ACTN</name>
<gene>
    <name evidence="2" type="ORF">ACFFSA_06495</name>
</gene>
<dbReference type="InterPro" id="IPR013780">
    <property type="entry name" value="Glyco_hydro_b"/>
</dbReference>
<comment type="caution">
    <text evidence="2">The sequence shown here is derived from an EMBL/GenBank/DDBJ whole genome shotgun (WGS) entry which is preliminary data.</text>
</comment>
<dbReference type="RefSeq" id="WP_344987566.1">
    <property type="nucleotide sequence ID" value="NZ_BAAAXV010000001.1"/>
</dbReference>
<dbReference type="InterPro" id="IPR033452">
    <property type="entry name" value="GH30_C"/>
</dbReference>
<feature type="domain" description="Glycosyl hydrolase family 30 beta sandwich" evidence="1">
    <location>
        <begin position="6"/>
        <end position="34"/>
    </location>
</feature>
<sequence>MVAKPALKVSAFRNTDGSRVVEILNTGMAPVTWEGVSGEVAAYVTNEDESLGSIPVEGGTVTLLPHALTTVVLR</sequence>
<keyword evidence="2" id="KW-0378">Hydrolase</keyword>
<dbReference type="Proteomes" id="UP001589532">
    <property type="component" value="Unassembled WGS sequence"/>
</dbReference>
<dbReference type="EMBL" id="JBHMBW010000003">
    <property type="protein sequence ID" value="MFB9622724.1"/>
    <property type="molecule type" value="Genomic_DNA"/>
</dbReference>
<evidence type="ECO:0000313" key="2">
    <source>
        <dbReference type="EMBL" id="MFB9622724.1"/>
    </source>
</evidence>
<proteinExistence type="predicted"/>
<evidence type="ECO:0000313" key="3">
    <source>
        <dbReference type="Proteomes" id="UP001589532"/>
    </source>
</evidence>
<dbReference type="Gene3D" id="2.60.40.1180">
    <property type="entry name" value="Golgi alpha-mannosidase II"/>
    <property type="match status" value="1"/>
</dbReference>
<organism evidence="2 3">
    <name type="scientific">Nonomuraea helvata</name>
    <dbReference type="NCBI Taxonomy" id="37484"/>
    <lineage>
        <taxon>Bacteria</taxon>
        <taxon>Bacillati</taxon>
        <taxon>Actinomycetota</taxon>
        <taxon>Actinomycetes</taxon>
        <taxon>Streptosporangiales</taxon>
        <taxon>Streptosporangiaceae</taxon>
        <taxon>Nonomuraea</taxon>
    </lineage>
</organism>
<accession>A0ABV5RTJ4</accession>
<reference evidence="2 3" key="1">
    <citation type="submission" date="2024-09" db="EMBL/GenBank/DDBJ databases">
        <authorList>
            <person name="Sun Q."/>
            <person name="Mori K."/>
        </authorList>
    </citation>
    <scope>NUCLEOTIDE SEQUENCE [LARGE SCALE GENOMIC DNA]</scope>
    <source>
        <strain evidence="2 3">JCM 3143</strain>
    </source>
</reference>
<dbReference type="Pfam" id="PF17189">
    <property type="entry name" value="Glyco_hydro_30C"/>
    <property type="match status" value="1"/>
</dbReference>
<protein>
    <submittedName>
        <fullName evidence="2">Glycoside hydrolase family 30 beta sandwich domain-containing protein</fullName>
    </submittedName>
</protein>
<dbReference type="GO" id="GO:0016787">
    <property type="term" value="F:hydrolase activity"/>
    <property type="evidence" value="ECO:0007669"/>
    <property type="project" value="UniProtKB-KW"/>
</dbReference>